<evidence type="ECO:0008006" key="11">
    <source>
        <dbReference type="Google" id="ProtNLM"/>
    </source>
</evidence>
<dbReference type="PANTHER" id="PTHR23155">
    <property type="entry name" value="DISEASE RESISTANCE PROTEIN RP"/>
    <property type="match status" value="1"/>
</dbReference>
<keyword evidence="4" id="KW-0547">Nucleotide-binding</keyword>
<evidence type="ECO:0000259" key="6">
    <source>
        <dbReference type="Pfam" id="PF00931"/>
    </source>
</evidence>
<dbReference type="Gene3D" id="3.40.50.300">
    <property type="entry name" value="P-loop containing nucleotide triphosphate hydrolases"/>
    <property type="match status" value="1"/>
</dbReference>
<dbReference type="InterPro" id="IPR041118">
    <property type="entry name" value="Rx_N"/>
</dbReference>
<feature type="domain" description="R13L1/DRL21-like LRR repeat region" evidence="9">
    <location>
        <begin position="449"/>
        <end position="548"/>
    </location>
</feature>
<dbReference type="Pfam" id="PF25019">
    <property type="entry name" value="LRR_R13L1-DRL21"/>
    <property type="match status" value="1"/>
</dbReference>
<evidence type="ECO:0000259" key="8">
    <source>
        <dbReference type="Pfam" id="PF23559"/>
    </source>
</evidence>
<dbReference type="InterPro" id="IPR002182">
    <property type="entry name" value="NB-ARC"/>
</dbReference>
<dbReference type="PANTHER" id="PTHR23155:SF1058">
    <property type="entry name" value="OS11G0668100 PROTEIN"/>
    <property type="match status" value="1"/>
</dbReference>
<evidence type="ECO:0000256" key="4">
    <source>
        <dbReference type="ARBA" id="ARBA00022741"/>
    </source>
</evidence>
<dbReference type="SUPFAM" id="SSF52540">
    <property type="entry name" value="P-loop containing nucleoside triphosphate hydrolases"/>
    <property type="match status" value="1"/>
</dbReference>
<protein>
    <recommendedName>
        <fullName evidence="11">Disease resistance RPP13-like protein 1</fullName>
    </recommendedName>
</protein>
<feature type="domain" description="Disease resistance protein winged helix" evidence="8">
    <location>
        <begin position="394"/>
        <end position="432"/>
    </location>
</feature>
<dbReference type="PRINTS" id="PR00364">
    <property type="entry name" value="DISEASERSIST"/>
</dbReference>
<accession>A0A6V7QIZ5</accession>
<gene>
    <name evidence="10" type="ORF">CB5_LOCUS26088</name>
</gene>
<dbReference type="Pfam" id="PF18052">
    <property type="entry name" value="Rx_N"/>
    <property type="match status" value="1"/>
</dbReference>
<dbReference type="AlphaFoldDB" id="A0A6V7QIZ5"/>
<evidence type="ECO:0000259" key="9">
    <source>
        <dbReference type="Pfam" id="PF25019"/>
    </source>
</evidence>
<evidence type="ECO:0000259" key="7">
    <source>
        <dbReference type="Pfam" id="PF18052"/>
    </source>
</evidence>
<organism evidence="10">
    <name type="scientific">Ananas comosus var. bracteatus</name>
    <name type="common">red pineapple</name>
    <dbReference type="NCBI Taxonomy" id="296719"/>
    <lineage>
        <taxon>Eukaryota</taxon>
        <taxon>Viridiplantae</taxon>
        <taxon>Streptophyta</taxon>
        <taxon>Embryophyta</taxon>
        <taxon>Tracheophyta</taxon>
        <taxon>Spermatophyta</taxon>
        <taxon>Magnoliopsida</taxon>
        <taxon>Liliopsida</taxon>
        <taxon>Poales</taxon>
        <taxon>Bromeliaceae</taxon>
        <taxon>Bromelioideae</taxon>
        <taxon>Ananas</taxon>
    </lineage>
</organism>
<feature type="domain" description="Disease resistance N-terminal" evidence="7">
    <location>
        <begin position="34"/>
        <end position="99"/>
    </location>
</feature>
<evidence type="ECO:0000256" key="1">
    <source>
        <dbReference type="ARBA" id="ARBA00008894"/>
    </source>
</evidence>
<evidence type="ECO:0000256" key="2">
    <source>
        <dbReference type="ARBA" id="ARBA00022614"/>
    </source>
</evidence>
<dbReference type="Pfam" id="PF00931">
    <property type="entry name" value="NB-ARC"/>
    <property type="match status" value="1"/>
</dbReference>
<dbReference type="InterPro" id="IPR056789">
    <property type="entry name" value="LRR_R13L1-DRL21"/>
</dbReference>
<evidence type="ECO:0000256" key="3">
    <source>
        <dbReference type="ARBA" id="ARBA00022737"/>
    </source>
</evidence>
<comment type="similarity">
    <text evidence="1">Belongs to the disease resistance NB-LRR family.</text>
</comment>
<dbReference type="InterPro" id="IPR058922">
    <property type="entry name" value="WHD_DRP"/>
</dbReference>
<dbReference type="GO" id="GO:0043531">
    <property type="term" value="F:ADP binding"/>
    <property type="evidence" value="ECO:0007669"/>
    <property type="project" value="InterPro"/>
</dbReference>
<evidence type="ECO:0000256" key="5">
    <source>
        <dbReference type="ARBA" id="ARBA00022821"/>
    </source>
</evidence>
<dbReference type="InterPro" id="IPR027417">
    <property type="entry name" value="P-loop_NTPase"/>
</dbReference>
<dbReference type="InterPro" id="IPR036388">
    <property type="entry name" value="WH-like_DNA-bd_sf"/>
</dbReference>
<proteinExistence type="inferred from homology"/>
<feature type="domain" description="NB-ARC" evidence="6">
    <location>
        <begin position="203"/>
        <end position="303"/>
    </location>
</feature>
<dbReference type="InterPro" id="IPR044974">
    <property type="entry name" value="Disease_R_plants"/>
</dbReference>
<dbReference type="EMBL" id="LR862136">
    <property type="protein sequence ID" value="CAD1842877.1"/>
    <property type="molecule type" value="Genomic_DNA"/>
</dbReference>
<keyword evidence="5" id="KW-0611">Plant defense</keyword>
<keyword evidence="3" id="KW-0677">Repeat</keyword>
<reference evidence="10" key="1">
    <citation type="submission" date="2020-07" db="EMBL/GenBank/DDBJ databases">
        <authorList>
            <person name="Lin J."/>
        </authorList>
    </citation>
    <scope>NUCLEOTIDE SEQUENCE</scope>
</reference>
<dbReference type="Pfam" id="PF23559">
    <property type="entry name" value="WHD_DRP"/>
    <property type="match status" value="1"/>
</dbReference>
<sequence length="551" mass="63052">MAEAAVIIAGFKWLASHPFIIDLLRKGYSYIDMNVNEKLQDLQNIIIPQIEMLIEAAENSPHKDRLHSWLRSLEEAVYEAEDVLDLYDYYFLKKKVKNSTGGIKVRLESLPPIKYLSKKFSIKLKNSLVRLEKTATKAREFRPFLPGGSSNVRGSETANESGRRVTTSLLTHKVFGRDKQRDHIVNLLHETAELEPESSFVKSYSVVAIVGLGGAGKTTLAQYVCEYEREAEVKHFDVTMWVHVSQIFDVKELTREMVESASGEECPRLANLNTLQGKLEGSLISKKFLLVLDDVWSEKEVAELQWSSCSLLYEWAIEELYEELEEIVRQNTPKLHGSPLAARMVGSQLRKRPDVNFWKRILNGDLLKDTMKSLLWSYQNLDAPLQRCFSYCSLFSKGQGIRQDKLIRLWIAEGFIKTVDGSKRIEDVGRDWDWELETTGESKKFSGYSIHINGLENVKENGEAPVEIKGIEELCLEWSTTDNISRSSEVDAQVLEGLRPPPDLHHLKIVGYKGCLLPSWMVRDRYLLHNLISLELIKCRQLKQLPILPQQ</sequence>
<name>A0A6V7QIZ5_ANACO</name>
<evidence type="ECO:0000313" key="10">
    <source>
        <dbReference type="EMBL" id="CAD1842877.1"/>
    </source>
</evidence>
<dbReference type="Gene3D" id="1.10.10.10">
    <property type="entry name" value="Winged helix-like DNA-binding domain superfamily/Winged helix DNA-binding domain"/>
    <property type="match status" value="1"/>
</dbReference>
<dbReference type="GO" id="GO:0098542">
    <property type="term" value="P:defense response to other organism"/>
    <property type="evidence" value="ECO:0007669"/>
    <property type="project" value="TreeGrafter"/>
</dbReference>
<keyword evidence="2" id="KW-0433">Leucine-rich repeat</keyword>
<dbReference type="Gene3D" id="1.20.5.4130">
    <property type="match status" value="1"/>
</dbReference>